<name>A0ABN8ZCA7_RANTA</name>
<feature type="compositionally biased region" description="Polar residues" evidence="1">
    <location>
        <begin position="135"/>
        <end position="147"/>
    </location>
</feature>
<evidence type="ECO:0000256" key="1">
    <source>
        <dbReference type="SAM" id="MobiDB-lite"/>
    </source>
</evidence>
<sequence length="159" mass="16745">MGRPLQVTMETVLAVFLLGGQNRNQGWKGRSPVQFSLSRPGLSSPALEVNKQPQRAMLWGGHQTGGGFEDLRGSFQAQSITNAQPPGQLRPRAAAFGSPVPSCVLTRLQHLEVGKLACMALSPLGLAAGFPSMQSHTGPVSCASPSQKPLRLLPGKPGL</sequence>
<organism evidence="2 3">
    <name type="scientific">Rangifer tarandus platyrhynchus</name>
    <name type="common">Svalbard reindeer</name>
    <dbReference type="NCBI Taxonomy" id="3082113"/>
    <lineage>
        <taxon>Eukaryota</taxon>
        <taxon>Metazoa</taxon>
        <taxon>Chordata</taxon>
        <taxon>Craniata</taxon>
        <taxon>Vertebrata</taxon>
        <taxon>Euteleostomi</taxon>
        <taxon>Mammalia</taxon>
        <taxon>Eutheria</taxon>
        <taxon>Laurasiatheria</taxon>
        <taxon>Artiodactyla</taxon>
        <taxon>Ruminantia</taxon>
        <taxon>Pecora</taxon>
        <taxon>Cervidae</taxon>
        <taxon>Odocoileinae</taxon>
        <taxon>Rangifer</taxon>
    </lineage>
</organism>
<protein>
    <submittedName>
        <fullName evidence="2">Uncharacterized protein</fullName>
    </submittedName>
</protein>
<gene>
    <name evidence="2" type="ORF">MRATA1EN1_LOCUS20392</name>
</gene>
<feature type="region of interest" description="Disordered" evidence="1">
    <location>
        <begin position="135"/>
        <end position="159"/>
    </location>
</feature>
<accession>A0ABN8ZCA7</accession>
<dbReference type="Proteomes" id="UP001176941">
    <property type="component" value="Chromosome 30"/>
</dbReference>
<proteinExistence type="predicted"/>
<dbReference type="EMBL" id="OX459966">
    <property type="protein sequence ID" value="CAI9171430.1"/>
    <property type="molecule type" value="Genomic_DNA"/>
</dbReference>
<keyword evidence="3" id="KW-1185">Reference proteome</keyword>
<reference evidence="2" key="1">
    <citation type="submission" date="2023-04" db="EMBL/GenBank/DDBJ databases">
        <authorList>
            <consortium name="ELIXIR-Norway"/>
        </authorList>
    </citation>
    <scope>NUCLEOTIDE SEQUENCE [LARGE SCALE GENOMIC DNA]</scope>
</reference>
<feature type="compositionally biased region" description="Low complexity" evidence="1">
    <location>
        <begin position="148"/>
        <end position="159"/>
    </location>
</feature>
<evidence type="ECO:0000313" key="3">
    <source>
        <dbReference type="Proteomes" id="UP001176941"/>
    </source>
</evidence>
<evidence type="ECO:0000313" key="2">
    <source>
        <dbReference type="EMBL" id="CAI9171430.1"/>
    </source>
</evidence>